<proteinExistence type="inferred from homology"/>
<comment type="caution">
    <text evidence="3">The sequence shown here is derived from an EMBL/GenBank/DDBJ whole genome shotgun (WGS) entry which is preliminary data.</text>
</comment>
<comment type="similarity">
    <text evidence="1">Belongs to the UPF0311 family.</text>
</comment>
<accession>A0ABS5J8F8</accession>
<gene>
    <name evidence="3" type="ORF">KE626_28910</name>
</gene>
<feature type="signal peptide" evidence="2">
    <location>
        <begin position="1"/>
        <end position="21"/>
    </location>
</feature>
<organism evidence="3 4">
    <name type="scientific">Chitinophaga hostae</name>
    <dbReference type="NCBI Taxonomy" id="2831022"/>
    <lineage>
        <taxon>Bacteria</taxon>
        <taxon>Pseudomonadati</taxon>
        <taxon>Bacteroidota</taxon>
        <taxon>Chitinophagia</taxon>
        <taxon>Chitinophagales</taxon>
        <taxon>Chitinophagaceae</taxon>
        <taxon>Chitinophaga</taxon>
    </lineage>
</organism>
<evidence type="ECO:0000256" key="1">
    <source>
        <dbReference type="HAMAP-Rule" id="MF_00775"/>
    </source>
</evidence>
<reference evidence="3 4" key="1">
    <citation type="submission" date="2021-04" db="EMBL/GenBank/DDBJ databases">
        <title>Chitinophaga sp. nov., isolated from the rhizosphere soil.</title>
        <authorList>
            <person name="He S."/>
        </authorList>
    </citation>
    <scope>NUCLEOTIDE SEQUENCE [LARGE SCALE GENOMIC DNA]</scope>
    <source>
        <strain evidence="3 4">2R12</strain>
    </source>
</reference>
<dbReference type="PANTHER" id="PTHR37315:SF1">
    <property type="entry name" value="UPF0311 PROTEIN BLR7842"/>
    <property type="match status" value="1"/>
</dbReference>
<dbReference type="Pfam" id="PF11578">
    <property type="entry name" value="DUF3237"/>
    <property type="match status" value="1"/>
</dbReference>
<evidence type="ECO:0000313" key="4">
    <source>
        <dbReference type="Proteomes" id="UP000676386"/>
    </source>
</evidence>
<dbReference type="EMBL" id="JAGTXB010000022">
    <property type="protein sequence ID" value="MBS0031386.1"/>
    <property type="molecule type" value="Genomic_DNA"/>
</dbReference>
<keyword evidence="4" id="KW-1185">Reference proteome</keyword>
<keyword evidence="2" id="KW-0732">Signal</keyword>
<sequence>MKKVLFLAAFFSAYFSVQVHAQELKSEFLFDLEITVDPPQAIGPVLTGTRLIFPFKEGAVKSDKINGKILNCSGEWGLVTDPTTFKMDVRATIKTDDGALIYIAYTGYNYATAEKSALMRAGKGNELSPDEYYFRSVPVFETSAPKYAWLNHTIAVGVGRFPSPGKLIYRIYAIK</sequence>
<dbReference type="Gene3D" id="2.40.160.20">
    <property type="match status" value="1"/>
</dbReference>
<feature type="chain" id="PRO_5045723005" description="UPF0311 protein KE626_28910" evidence="2">
    <location>
        <begin position="22"/>
        <end position="175"/>
    </location>
</feature>
<dbReference type="Proteomes" id="UP000676386">
    <property type="component" value="Unassembled WGS sequence"/>
</dbReference>
<dbReference type="HAMAP" id="MF_00775">
    <property type="entry name" value="UPF0311"/>
    <property type="match status" value="1"/>
</dbReference>
<evidence type="ECO:0000256" key="2">
    <source>
        <dbReference type="SAM" id="SignalP"/>
    </source>
</evidence>
<dbReference type="PANTHER" id="PTHR37315">
    <property type="entry name" value="UPF0311 PROTEIN BLR7842"/>
    <property type="match status" value="1"/>
</dbReference>
<protein>
    <recommendedName>
        <fullName evidence="1">UPF0311 protein KE626_28910</fullName>
    </recommendedName>
</protein>
<dbReference type="InterPro" id="IPR020915">
    <property type="entry name" value="UPF0311"/>
</dbReference>
<evidence type="ECO:0000313" key="3">
    <source>
        <dbReference type="EMBL" id="MBS0031386.1"/>
    </source>
</evidence>
<dbReference type="RefSeq" id="WP_211976552.1">
    <property type="nucleotide sequence ID" value="NZ_CBFHAM010000123.1"/>
</dbReference>
<name>A0ABS5J8F8_9BACT</name>